<keyword evidence="2" id="KW-1185">Reference proteome</keyword>
<gene>
    <name evidence="1" type="ORF">MAMT_01934</name>
</gene>
<dbReference type="Proteomes" id="UP000334923">
    <property type="component" value="Unassembled WGS sequence"/>
</dbReference>
<dbReference type="AlphaFoldDB" id="A0A5E6MFM6"/>
<reference evidence="1 2" key="1">
    <citation type="submission" date="2019-09" db="EMBL/GenBank/DDBJ databases">
        <authorList>
            <person name="Cremers G."/>
        </authorList>
    </citation>
    <scope>NUCLEOTIDE SEQUENCE [LARGE SCALE GENOMIC DNA]</scope>
    <source>
        <strain evidence="1">4A</strain>
    </source>
</reference>
<dbReference type="EMBL" id="CABFVA020000112">
    <property type="protein sequence ID" value="VVM07797.1"/>
    <property type="molecule type" value="Genomic_DNA"/>
</dbReference>
<evidence type="ECO:0000313" key="2">
    <source>
        <dbReference type="Proteomes" id="UP000334923"/>
    </source>
</evidence>
<evidence type="ECO:0000313" key="1">
    <source>
        <dbReference type="EMBL" id="VVM07797.1"/>
    </source>
</evidence>
<proteinExistence type="predicted"/>
<organism evidence="1 2">
    <name type="scientific">Methylacidimicrobium tartarophylax</name>
    <dbReference type="NCBI Taxonomy" id="1041768"/>
    <lineage>
        <taxon>Bacteria</taxon>
        <taxon>Pseudomonadati</taxon>
        <taxon>Verrucomicrobiota</taxon>
        <taxon>Methylacidimicrobium</taxon>
    </lineage>
</organism>
<name>A0A5E6MFM6_9BACT</name>
<accession>A0A5E6MFM6</accession>
<sequence length="54" mass="6378">MEEAIRLFQEEDERWRGIVAQMSKEEQTQFYLAVEEASGRWIGSESLLEDDPED</sequence>
<protein>
    <submittedName>
        <fullName evidence="1">Uncharacterized protein</fullName>
    </submittedName>
</protein>